<feature type="compositionally biased region" description="Basic residues" evidence="1">
    <location>
        <begin position="56"/>
        <end position="68"/>
    </location>
</feature>
<evidence type="ECO:0000256" key="1">
    <source>
        <dbReference type="SAM" id="MobiDB-lite"/>
    </source>
</evidence>
<gene>
    <name evidence="2" type="primary">DML1_2</name>
    <name evidence="2" type="ORF">LTR24_009338</name>
</gene>
<sequence>MSQHPVEVILKAGPAPAASVPLPSSASRPSGQDEMPEHTATPRCQKRTDGPLTGRGRPKKTNRKRKPPASKPSNLRDSAPDMSNLASSPISKKRGTAIKAEPDQESPQKRARVEKLLPYIVGIDLGMWGFGRASAHKETAAASVSASIKWPGVNRHEFKAPSQVAFDEDNSTNPKFRNSRAPLVGFKVTDGMVSSAFFKASLDDRSNNPDFDNPILNEDIARMLVSFDTLEKDERAAQAVLEYLYKLETLNVKTNIIFLLTYPAACSPEGRQKLESIARRAGFAKRKGDKIKVLSEPHAGCISSFTDVKLQTPHDVWMVHFKEGDLVTVLDIGSLTIDTTTERVIKNDPTLQLKEEIVSAGGRCGTIALHLGILKAVIEKFDIPVSALSPQLVGRGTEFFDNCETILSSFGSSEYDDDLRLRLTLDPETEFLDYDEEAEEVILQPHELEKVIDDFLEYPKKLLMDQWETALKDKGVQVKTTTICGGGAMIPSVLAKLEDFCSKHSWKVNVFTPRDPIAAVSKGAVISELCEKLLGQRMATASFGIKLEVDGEIVMHWIINRGTIVDTTKTRRHDGIAGHLSLSIRQLLHHEATYKIQVFMWDGRRLPESSSPDGPNVRPLTTIPINKRNFSWQLKRLLEAKLDDHNEAAGEALIDTVINLSIEDSGRLYFEARHANLSMGKGELRYDSTKQIS</sequence>
<dbReference type="Proteomes" id="UP001345013">
    <property type="component" value="Unassembled WGS sequence"/>
</dbReference>
<dbReference type="PANTHER" id="PTHR14187">
    <property type="entry name" value="ALPHA KINASE/ELONGATION FACTOR 2 KINASE"/>
    <property type="match status" value="1"/>
</dbReference>
<protein>
    <submittedName>
        <fullName evidence="2">MtDNA inheritance, partitioning of the mitochondrial organelle</fullName>
    </submittedName>
</protein>
<feature type="region of interest" description="Disordered" evidence="1">
    <location>
        <begin position="1"/>
        <end position="110"/>
    </location>
</feature>
<accession>A0ABR0JZ75</accession>
<dbReference type="CDD" id="cd10170">
    <property type="entry name" value="ASKHA_NBD_HSP70"/>
    <property type="match status" value="1"/>
</dbReference>
<name>A0ABR0JZ75_9EURO</name>
<proteinExistence type="predicted"/>
<dbReference type="SUPFAM" id="SSF53067">
    <property type="entry name" value="Actin-like ATPase domain"/>
    <property type="match status" value="1"/>
</dbReference>
<dbReference type="InterPro" id="IPR043129">
    <property type="entry name" value="ATPase_NBD"/>
</dbReference>
<organism evidence="2 3">
    <name type="scientific">Lithohypha guttulata</name>
    <dbReference type="NCBI Taxonomy" id="1690604"/>
    <lineage>
        <taxon>Eukaryota</taxon>
        <taxon>Fungi</taxon>
        <taxon>Dikarya</taxon>
        <taxon>Ascomycota</taxon>
        <taxon>Pezizomycotina</taxon>
        <taxon>Eurotiomycetes</taxon>
        <taxon>Chaetothyriomycetidae</taxon>
        <taxon>Chaetothyriales</taxon>
        <taxon>Trichomeriaceae</taxon>
        <taxon>Lithohypha</taxon>
    </lineage>
</organism>
<keyword evidence="3" id="KW-1185">Reference proteome</keyword>
<dbReference type="Gene3D" id="3.30.420.40">
    <property type="match status" value="2"/>
</dbReference>
<comment type="caution">
    <text evidence="2">The sequence shown here is derived from an EMBL/GenBank/DDBJ whole genome shotgun (WGS) entry which is preliminary data.</text>
</comment>
<dbReference type="EMBL" id="JAVRRG010000200">
    <property type="protein sequence ID" value="KAK5077778.1"/>
    <property type="molecule type" value="Genomic_DNA"/>
</dbReference>
<feature type="compositionally biased region" description="Basic and acidic residues" evidence="1">
    <location>
        <begin position="100"/>
        <end position="110"/>
    </location>
</feature>
<feature type="compositionally biased region" description="Low complexity" evidence="1">
    <location>
        <begin position="12"/>
        <end position="30"/>
    </location>
</feature>
<evidence type="ECO:0000313" key="2">
    <source>
        <dbReference type="EMBL" id="KAK5077778.1"/>
    </source>
</evidence>
<reference evidence="2 3" key="1">
    <citation type="submission" date="2023-08" db="EMBL/GenBank/DDBJ databases">
        <title>Black Yeasts Isolated from many extreme environments.</title>
        <authorList>
            <person name="Coleine C."/>
            <person name="Stajich J.E."/>
            <person name="Selbmann L."/>
        </authorList>
    </citation>
    <scope>NUCLEOTIDE SEQUENCE [LARGE SCALE GENOMIC DNA]</scope>
    <source>
        <strain evidence="2 3">CCFEE 5885</strain>
    </source>
</reference>
<dbReference type="PANTHER" id="PTHR14187:SF5">
    <property type="entry name" value="HEAT SHOCK 70 KDA PROTEIN 12A"/>
    <property type="match status" value="1"/>
</dbReference>
<evidence type="ECO:0000313" key="3">
    <source>
        <dbReference type="Proteomes" id="UP001345013"/>
    </source>
</evidence>
<dbReference type="Gene3D" id="3.90.640.10">
    <property type="entry name" value="Actin, Chain A, domain 4"/>
    <property type="match status" value="1"/>
</dbReference>